<proteinExistence type="predicted"/>
<protein>
    <submittedName>
        <fullName evidence="2">Uncharacterized protein</fullName>
    </submittedName>
</protein>
<dbReference type="AlphaFoldDB" id="A0A024S6V3"/>
<evidence type="ECO:0000313" key="2">
    <source>
        <dbReference type="EMBL" id="ETS00231.1"/>
    </source>
</evidence>
<dbReference type="KEGG" id="trr:M419DRAFT_124141"/>
<dbReference type="EMBL" id="KI911153">
    <property type="protein sequence ID" value="ETS00231.1"/>
    <property type="molecule type" value="Genomic_DNA"/>
</dbReference>
<sequence length="60" mass="6958">MPSFCLLIYLILHVSSAKTPSLGQRMKRRRPRLLWLPLALGLVDRFARPNFCIFLSKLVC</sequence>
<reference evidence="3" key="1">
    <citation type="journal article" date="2013" name="Ind. Biotechnol.">
        <title>Comparative genomics analysis of Trichoderma reesei strains.</title>
        <authorList>
            <person name="Koike H."/>
            <person name="Aerts A."/>
            <person name="LaButti K."/>
            <person name="Grigoriev I.V."/>
            <person name="Baker S.E."/>
        </authorList>
    </citation>
    <scope>NUCLEOTIDE SEQUENCE [LARGE SCALE GENOMIC DNA]</scope>
    <source>
        <strain evidence="3">ATCC 56765 / BCRC 32924 / NRRL 11460 / Rut C-30</strain>
    </source>
</reference>
<evidence type="ECO:0000256" key="1">
    <source>
        <dbReference type="SAM" id="SignalP"/>
    </source>
</evidence>
<organism evidence="2 3">
    <name type="scientific">Hypocrea jecorina (strain ATCC 56765 / BCRC 32924 / NRRL 11460 / Rut C-30)</name>
    <name type="common">Trichoderma reesei</name>
    <dbReference type="NCBI Taxonomy" id="1344414"/>
    <lineage>
        <taxon>Eukaryota</taxon>
        <taxon>Fungi</taxon>
        <taxon>Dikarya</taxon>
        <taxon>Ascomycota</taxon>
        <taxon>Pezizomycotina</taxon>
        <taxon>Sordariomycetes</taxon>
        <taxon>Hypocreomycetidae</taxon>
        <taxon>Hypocreales</taxon>
        <taxon>Hypocreaceae</taxon>
        <taxon>Trichoderma</taxon>
    </lineage>
</organism>
<gene>
    <name evidence="2" type="ORF">M419DRAFT_124141</name>
</gene>
<feature type="signal peptide" evidence="1">
    <location>
        <begin position="1"/>
        <end position="17"/>
    </location>
</feature>
<dbReference type="Proteomes" id="UP000024376">
    <property type="component" value="Unassembled WGS sequence"/>
</dbReference>
<name>A0A024S6V3_HYPJR</name>
<keyword evidence="1" id="KW-0732">Signal</keyword>
<dbReference type="HOGENOM" id="CLU_2943479_0_0_1"/>
<feature type="chain" id="PRO_5001537029" evidence="1">
    <location>
        <begin position="18"/>
        <end position="60"/>
    </location>
</feature>
<accession>A0A024S6V3</accession>
<evidence type="ECO:0000313" key="3">
    <source>
        <dbReference type="Proteomes" id="UP000024376"/>
    </source>
</evidence>